<gene>
    <name evidence="2" type="ORF">HELGO_WM26272</name>
</gene>
<protein>
    <recommendedName>
        <fullName evidence="1">DinB-like domain-containing protein</fullName>
    </recommendedName>
</protein>
<sequence>MKSDELLQAVETATLAILKLVEENFAPLSSSVLNQQPNPEKWSIAECLEHLNYYASYYNKAIKTAIENAQQKQWKEVPTFTSTWLGKKSIAAVHPSNTKATQTPKALNPSLSTVPPEVVSRFIAGQNEFLTLIQAAKSIDLNKTKVRIEVFKLLKLRLGDLFLFMLAHNQRHCNQALRAGNFDTSLCLTNV</sequence>
<dbReference type="InterPro" id="IPR024775">
    <property type="entry name" value="DinB-like"/>
</dbReference>
<accession>A0A6S6UJS4</accession>
<dbReference type="SUPFAM" id="SSF109854">
    <property type="entry name" value="DinB/YfiT-like putative metalloenzymes"/>
    <property type="match status" value="1"/>
</dbReference>
<dbReference type="Pfam" id="PF12867">
    <property type="entry name" value="DinB_2"/>
    <property type="match status" value="1"/>
</dbReference>
<name>A0A6S6UJS4_9BACT</name>
<evidence type="ECO:0000259" key="1">
    <source>
        <dbReference type="Pfam" id="PF12867"/>
    </source>
</evidence>
<dbReference type="Gene3D" id="1.20.120.450">
    <property type="entry name" value="dinb family like domain"/>
    <property type="match status" value="1"/>
</dbReference>
<evidence type="ECO:0000313" key="2">
    <source>
        <dbReference type="EMBL" id="CAA6829997.1"/>
    </source>
</evidence>
<feature type="domain" description="DinB-like" evidence="1">
    <location>
        <begin position="22"/>
        <end position="176"/>
    </location>
</feature>
<reference evidence="2" key="1">
    <citation type="submission" date="2020-01" db="EMBL/GenBank/DDBJ databases">
        <authorList>
            <person name="Meier V. D."/>
            <person name="Meier V D."/>
        </authorList>
    </citation>
    <scope>NUCLEOTIDE SEQUENCE</scope>
    <source>
        <strain evidence="2">HLG_WM_MAG_10</strain>
    </source>
</reference>
<proteinExistence type="predicted"/>
<dbReference type="InterPro" id="IPR034660">
    <property type="entry name" value="DinB/YfiT-like"/>
</dbReference>
<organism evidence="2">
    <name type="scientific">uncultured Aureispira sp</name>
    <dbReference type="NCBI Taxonomy" id="1331704"/>
    <lineage>
        <taxon>Bacteria</taxon>
        <taxon>Pseudomonadati</taxon>
        <taxon>Bacteroidota</taxon>
        <taxon>Saprospiria</taxon>
        <taxon>Saprospirales</taxon>
        <taxon>Saprospiraceae</taxon>
        <taxon>Aureispira</taxon>
        <taxon>environmental samples</taxon>
    </lineage>
</organism>
<dbReference type="AlphaFoldDB" id="A0A6S6UJS4"/>
<dbReference type="EMBL" id="CACVAQ010000528">
    <property type="protein sequence ID" value="CAA6829997.1"/>
    <property type="molecule type" value="Genomic_DNA"/>
</dbReference>